<dbReference type="InterPro" id="IPR058792">
    <property type="entry name" value="Beta-barrel_RND_2"/>
</dbReference>
<feature type="transmembrane region" description="Helical" evidence="1">
    <location>
        <begin position="33"/>
        <end position="54"/>
    </location>
</feature>
<dbReference type="Pfam" id="PF25954">
    <property type="entry name" value="Beta-barrel_RND_2"/>
    <property type="match status" value="1"/>
</dbReference>
<reference evidence="6 7" key="1">
    <citation type="submission" date="2016-09" db="EMBL/GenBank/DDBJ databases">
        <title>Rhizobium oryziradicis sp. nov., isolated from the root of rice.</title>
        <authorList>
            <person name="Zhao J."/>
            <person name="Zhang X."/>
        </authorList>
    </citation>
    <scope>NUCLEOTIDE SEQUENCE [LARGE SCALE GENOMIC DNA]</scope>
    <source>
        <strain evidence="6 7">14971</strain>
    </source>
</reference>
<evidence type="ECO:0000259" key="4">
    <source>
        <dbReference type="Pfam" id="PF25954"/>
    </source>
</evidence>
<dbReference type="SUPFAM" id="SSF111369">
    <property type="entry name" value="HlyD-like secretion proteins"/>
    <property type="match status" value="2"/>
</dbReference>
<evidence type="ECO:0000313" key="7">
    <source>
        <dbReference type="Proteomes" id="UP000185598"/>
    </source>
</evidence>
<dbReference type="InterPro" id="IPR050739">
    <property type="entry name" value="MFP"/>
</dbReference>
<keyword evidence="1" id="KW-0812">Transmembrane</keyword>
<reference evidence="5 8" key="2">
    <citation type="submission" date="2020-08" db="EMBL/GenBank/DDBJ databases">
        <title>Genomic Encyclopedia of Type Strains, Phase IV (KMG-IV): sequencing the most valuable type-strain genomes for metagenomic binning, comparative biology and taxonomic classification.</title>
        <authorList>
            <person name="Goeker M."/>
        </authorList>
    </citation>
    <scope>NUCLEOTIDE SEQUENCE [LARGE SCALE GENOMIC DNA]</scope>
    <source>
        <strain evidence="5 8">DSM 100021</strain>
    </source>
</reference>
<evidence type="ECO:0000313" key="6">
    <source>
        <dbReference type="EMBL" id="OLP51860.1"/>
    </source>
</evidence>
<proteinExistence type="predicted"/>
<dbReference type="STRING" id="887144.BJF91_23335"/>
<dbReference type="GO" id="GO:0055085">
    <property type="term" value="P:transmembrane transport"/>
    <property type="evidence" value="ECO:0007669"/>
    <property type="project" value="InterPro"/>
</dbReference>
<dbReference type="RefSeq" id="WP_075612989.1">
    <property type="nucleotide sequence ID" value="NZ_JACIED010000002.1"/>
</dbReference>
<feature type="domain" description="CusB-like beta-barrel" evidence="4">
    <location>
        <begin position="276"/>
        <end position="318"/>
    </location>
</feature>
<dbReference type="Gene3D" id="2.40.30.170">
    <property type="match status" value="1"/>
</dbReference>
<feature type="domain" description="Multidrug resistance protein MdtA-like barrel-sandwich hybrid" evidence="3">
    <location>
        <begin position="77"/>
        <end position="271"/>
    </location>
</feature>
<dbReference type="Proteomes" id="UP000185598">
    <property type="component" value="Unassembled WGS sequence"/>
</dbReference>
<dbReference type="Pfam" id="PF25876">
    <property type="entry name" value="HH_MFP_RND"/>
    <property type="match status" value="1"/>
</dbReference>
<accession>A0A1Q9AAM1</accession>
<dbReference type="AlphaFoldDB" id="A0A1Q9AAM1"/>
<feature type="domain" description="Multidrug resistance protein MdtA-like alpha-helical hairpin" evidence="2">
    <location>
        <begin position="144"/>
        <end position="210"/>
    </location>
</feature>
<dbReference type="PANTHER" id="PTHR30386:SF24">
    <property type="entry name" value="MULTIDRUG RESISTANCE EFFLUX PUMP"/>
    <property type="match status" value="1"/>
</dbReference>
<dbReference type="Gene3D" id="2.40.50.100">
    <property type="match status" value="1"/>
</dbReference>
<comment type="caution">
    <text evidence="6">The sequence shown here is derived from an EMBL/GenBank/DDBJ whole genome shotgun (WGS) entry which is preliminary data.</text>
</comment>
<keyword evidence="7" id="KW-1185">Reference proteome</keyword>
<evidence type="ECO:0000313" key="8">
    <source>
        <dbReference type="Proteomes" id="UP000544107"/>
    </source>
</evidence>
<dbReference type="OrthoDB" id="9811754at2"/>
<protein>
    <submittedName>
        <fullName evidence="6">Hemolysin D</fullName>
    </submittedName>
    <submittedName>
        <fullName evidence="5">Membrane fusion protein (Multidrug efflux system)</fullName>
    </submittedName>
</protein>
<dbReference type="EMBL" id="JACIED010000002">
    <property type="protein sequence ID" value="MBB4007060.1"/>
    <property type="molecule type" value="Genomic_DNA"/>
</dbReference>
<dbReference type="Pfam" id="PF25917">
    <property type="entry name" value="BSH_RND"/>
    <property type="match status" value="1"/>
</dbReference>
<evidence type="ECO:0000259" key="3">
    <source>
        <dbReference type="Pfam" id="PF25917"/>
    </source>
</evidence>
<dbReference type="PANTHER" id="PTHR30386">
    <property type="entry name" value="MEMBRANE FUSION SUBUNIT OF EMRAB-TOLC MULTIDRUG EFFLUX PUMP"/>
    <property type="match status" value="1"/>
</dbReference>
<dbReference type="Proteomes" id="UP000544107">
    <property type="component" value="Unassembled WGS sequence"/>
</dbReference>
<evidence type="ECO:0000259" key="2">
    <source>
        <dbReference type="Pfam" id="PF25876"/>
    </source>
</evidence>
<name>A0A1Q9AAM1_9HYPH</name>
<dbReference type="InterPro" id="IPR058625">
    <property type="entry name" value="MdtA-like_BSH"/>
</dbReference>
<evidence type="ECO:0000313" key="5">
    <source>
        <dbReference type="EMBL" id="MBB4007060.1"/>
    </source>
</evidence>
<dbReference type="InterPro" id="IPR058624">
    <property type="entry name" value="MdtA-like_HH"/>
</dbReference>
<evidence type="ECO:0000256" key="1">
    <source>
        <dbReference type="SAM" id="Phobius"/>
    </source>
</evidence>
<dbReference type="Gene3D" id="1.10.287.470">
    <property type="entry name" value="Helix hairpin bin"/>
    <property type="match status" value="1"/>
</dbReference>
<keyword evidence="1" id="KW-1133">Transmembrane helix</keyword>
<keyword evidence="1" id="KW-0472">Membrane</keyword>
<sequence>MLHKTLPTVHDTAALKDKLGEGMETRNRDYTKLLVPIMVVGAVCVLVGISSSRWDEWQAGADLQTTNNAYIRANISRLSARVAGNISKVMVNDFQRVKAGQELVEIEQADYLAKQAQAAASLRYAVAQLVNVSNQQKAQQASIRQADAQTAVAEANALLATQEVTRQQSLLTSGSTTAQKYDQAVSQVRTTAASLQSAQAAANSARAQLDVVDGQVDQLAANVASAKAALESADLSVSYTKILAPFDGVVSERQVQAGDYVTTGTNVITIVPLPDVYMIANFKETQIGRMKEGQSATVTVDALPGRAFKAHLSRLAPASGSQFALLPADNATGNFTKVVQRVPIRLDFDDRNALDDLVAGMSAVVSVSVSASGAGKE</sequence>
<gene>
    <name evidence="6" type="ORF">BJF91_23335</name>
    <name evidence="5" type="ORF">GGQ71_001323</name>
</gene>
<organism evidence="6 7">
    <name type="scientific">Allorhizobium taibaishanense</name>
    <dbReference type="NCBI Taxonomy" id="887144"/>
    <lineage>
        <taxon>Bacteria</taxon>
        <taxon>Pseudomonadati</taxon>
        <taxon>Pseudomonadota</taxon>
        <taxon>Alphaproteobacteria</taxon>
        <taxon>Hyphomicrobiales</taxon>
        <taxon>Rhizobiaceae</taxon>
        <taxon>Rhizobium/Agrobacterium group</taxon>
        <taxon>Allorhizobium</taxon>
    </lineage>
</organism>
<dbReference type="EMBL" id="MKIN01000018">
    <property type="protein sequence ID" value="OLP51860.1"/>
    <property type="molecule type" value="Genomic_DNA"/>
</dbReference>